<evidence type="ECO:0000256" key="1">
    <source>
        <dbReference type="ARBA" id="ARBA00004137"/>
    </source>
</evidence>
<keyword evidence="5" id="KW-0472">Membrane</keyword>
<dbReference type="InterPro" id="IPR054585">
    <property type="entry name" value="NDH2-like_C"/>
</dbReference>
<dbReference type="AlphaFoldDB" id="A0A150GPS0"/>
<comment type="catalytic activity">
    <reaction evidence="11">
        <text>a quinone + NADH + H(+) = a quinol + NAD(+)</text>
        <dbReference type="Rhea" id="RHEA:46160"/>
        <dbReference type="ChEBI" id="CHEBI:15378"/>
        <dbReference type="ChEBI" id="CHEBI:24646"/>
        <dbReference type="ChEBI" id="CHEBI:57540"/>
        <dbReference type="ChEBI" id="CHEBI:57945"/>
        <dbReference type="ChEBI" id="CHEBI:132124"/>
        <dbReference type="EC" id="1.6.5.9"/>
    </reaction>
</comment>
<dbReference type="OrthoDB" id="3244603at2759"/>
<comment type="caution">
    <text evidence="15">The sequence shown here is derived from an EMBL/GenBank/DDBJ whole genome shotgun (WGS) entry which is preliminary data.</text>
</comment>
<keyword evidence="7" id="KW-0106">Calcium</keyword>
<dbReference type="SUPFAM" id="SSF47473">
    <property type="entry name" value="EF-hand"/>
    <property type="match status" value="1"/>
</dbReference>
<evidence type="ECO:0000256" key="11">
    <source>
        <dbReference type="ARBA" id="ARBA00047599"/>
    </source>
</evidence>
<organism evidence="15 16">
    <name type="scientific">Gonium pectorale</name>
    <name type="common">Green alga</name>
    <dbReference type="NCBI Taxonomy" id="33097"/>
    <lineage>
        <taxon>Eukaryota</taxon>
        <taxon>Viridiplantae</taxon>
        <taxon>Chlorophyta</taxon>
        <taxon>core chlorophytes</taxon>
        <taxon>Chlorophyceae</taxon>
        <taxon>CS clade</taxon>
        <taxon>Chlamydomonadales</taxon>
        <taxon>Volvocaceae</taxon>
        <taxon>Gonium</taxon>
    </lineage>
</organism>
<evidence type="ECO:0000256" key="2">
    <source>
        <dbReference type="ARBA" id="ARBA00005272"/>
    </source>
</evidence>
<dbReference type="PROSITE" id="PS50222">
    <property type="entry name" value="EF_HAND_2"/>
    <property type="match status" value="1"/>
</dbReference>
<evidence type="ECO:0000256" key="13">
    <source>
        <dbReference type="SAM" id="MobiDB-lite"/>
    </source>
</evidence>
<keyword evidence="4" id="KW-0285">Flavoprotein</keyword>
<keyword evidence="16" id="KW-1185">Reference proteome</keyword>
<feature type="region of interest" description="Disordered" evidence="13">
    <location>
        <begin position="1"/>
        <end position="38"/>
    </location>
</feature>
<evidence type="ECO:0000313" key="16">
    <source>
        <dbReference type="Proteomes" id="UP000075714"/>
    </source>
</evidence>
<feature type="compositionally biased region" description="Low complexity" evidence="13">
    <location>
        <begin position="24"/>
        <end position="38"/>
    </location>
</feature>
<dbReference type="GO" id="GO:0005743">
    <property type="term" value="C:mitochondrial inner membrane"/>
    <property type="evidence" value="ECO:0007669"/>
    <property type="project" value="UniProtKB-SubCell"/>
</dbReference>
<dbReference type="InterPro" id="IPR045024">
    <property type="entry name" value="NDH-2"/>
</dbReference>
<dbReference type="Gene3D" id="3.50.50.100">
    <property type="match status" value="2"/>
</dbReference>
<feature type="compositionally biased region" description="Polar residues" evidence="13">
    <location>
        <begin position="8"/>
        <end position="19"/>
    </location>
</feature>
<feature type="region of interest" description="Disordered" evidence="13">
    <location>
        <begin position="405"/>
        <end position="426"/>
    </location>
</feature>
<dbReference type="PROSITE" id="PS00018">
    <property type="entry name" value="EF_HAND_1"/>
    <property type="match status" value="1"/>
</dbReference>
<reference evidence="16" key="1">
    <citation type="journal article" date="2016" name="Nat. Commun.">
        <title>The Gonium pectorale genome demonstrates co-option of cell cycle regulation during the evolution of multicellularity.</title>
        <authorList>
            <person name="Hanschen E.R."/>
            <person name="Marriage T.N."/>
            <person name="Ferris P.J."/>
            <person name="Hamaji T."/>
            <person name="Toyoda A."/>
            <person name="Fujiyama A."/>
            <person name="Neme R."/>
            <person name="Noguchi H."/>
            <person name="Minakuchi Y."/>
            <person name="Suzuki M."/>
            <person name="Kawai-Toyooka H."/>
            <person name="Smith D.R."/>
            <person name="Sparks H."/>
            <person name="Anderson J."/>
            <person name="Bakaric R."/>
            <person name="Luria V."/>
            <person name="Karger A."/>
            <person name="Kirschner M.W."/>
            <person name="Durand P.M."/>
            <person name="Michod R.E."/>
            <person name="Nozaki H."/>
            <person name="Olson B.J."/>
        </authorList>
    </citation>
    <scope>NUCLEOTIDE SEQUENCE [LARGE SCALE GENOMIC DNA]</scope>
    <source>
        <strain evidence="16">NIES-2863</strain>
    </source>
</reference>
<keyword evidence="6" id="KW-0274">FAD</keyword>
<keyword evidence="5" id="KW-0496">Mitochondrion</keyword>
<dbReference type="InterPro" id="IPR002048">
    <property type="entry name" value="EF_hand_dom"/>
</dbReference>
<dbReference type="SUPFAM" id="SSF51905">
    <property type="entry name" value="FAD/NAD(P)-binding domain"/>
    <property type="match status" value="2"/>
</dbReference>
<dbReference type="STRING" id="33097.A0A150GPS0"/>
<evidence type="ECO:0000256" key="6">
    <source>
        <dbReference type="ARBA" id="ARBA00022827"/>
    </source>
</evidence>
<keyword evidence="9" id="KW-0560">Oxidoreductase</keyword>
<evidence type="ECO:0000256" key="9">
    <source>
        <dbReference type="ARBA" id="ARBA00023002"/>
    </source>
</evidence>
<comment type="subcellular location">
    <subcellularLocation>
        <location evidence="1">Mitochondrion inner membrane</location>
        <topology evidence="1">Peripheral membrane protein</topology>
        <orientation evidence="1">Intermembrane side</orientation>
    </subcellularLocation>
</comment>
<evidence type="ECO:0000259" key="14">
    <source>
        <dbReference type="PROSITE" id="PS50222"/>
    </source>
</evidence>
<dbReference type="PANTHER" id="PTHR43706:SF47">
    <property type="entry name" value="EXTERNAL NADH-UBIQUINONE OXIDOREDUCTASE 1, MITOCHONDRIAL-RELATED"/>
    <property type="match status" value="1"/>
</dbReference>
<dbReference type="EC" id="1.6.5.9" evidence="3"/>
<comment type="similarity">
    <text evidence="2">Belongs to the NADH dehydrogenase family.</text>
</comment>
<dbReference type="Pfam" id="PF07992">
    <property type="entry name" value="Pyr_redox_2"/>
    <property type="match status" value="1"/>
</dbReference>
<dbReference type="InterPro" id="IPR011992">
    <property type="entry name" value="EF-hand-dom_pair"/>
</dbReference>
<proteinExistence type="inferred from homology"/>
<dbReference type="GO" id="GO:0050136">
    <property type="term" value="F:NADH dehydrogenase (quinone) (non-electrogenic) activity"/>
    <property type="evidence" value="ECO:0007669"/>
    <property type="project" value="UniProtKB-EC"/>
</dbReference>
<dbReference type="Proteomes" id="UP000075714">
    <property type="component" value="Unassembled WGS sequence"/>
</dbReference>
<evidence type="ECO:0000256" key="5">
    <source>
        <dbReference type="ARBA" id="ARBA00022792"/>
    </source>
</evidence>
<dbReference type="GO" id="GO:0005509">
    <property type="term" value="F:calcium ion binding"/>
    <property type="evidence" value="ECO:0007669"/>
    <property type="project" value="InterPro"/>
</dbReference>
<evidence type="ECO:0000313" key="15">
    <source>
        <dbReference type="EMBL" id="KXZ51856.1"/>
    </source>
</evidence>
<feature type="domain" description="EF-hand" evidence="14">
    <location>
        <begin position="440"/>
        <end position="475"/>
    </location>
</feature>
<dbReference type="InterPro" id="IPR036188">
    <property type="entry name" value="FAD/NAD-bd_sf"/>
</dbReference>
<dbReference type="Pfam" id="PF22366">
    <property type="entry name" value="NDH2_C"/>
    <property type="match status" value="1"/>
</dbReference>
<dbReference type="InterPro" id="IPR023753">
    <property type="entry name" value="FAD/NAD-binding_dom"/>
</dbReference>
<protein>
    <recommendedName>
        <fullName evidence="3">NADH:ubiquinone reductase (non-electrogenic)</fullName>
        <ecNumber evidence="3">1.6.5.9</ecNumber>
    </recommendedName>
</protein>
<evidence type="ECO:0000256" key="4">
    <source>
        <dbReference type="ARBA" id="ARBA00022630"/>
    </source>
</evidence>
<dbReference type="PANTHER" id="PTHR43706">
    <property type="entry name" value="NADH DEHYDROGENASE"/>
    <property type="match status" value="1"/>
</dbReference>
<evidence type="ECO:0000256" key="3">
    <source>
        <dbReference type="ARBA" id="ARBA00012637"/>
    </source>
</evidence>
<keyword evidence="10" id="KW-0520">NAD</keyword>
<evidence type="ECO:0000256" key="10">
    <source>
        <dbReference type="ARBA" id="ARBA00023027"/>
    </source>
</evidence>
<sequence>MQMKLSKETGTCTAQQRGSRSVVAPAHCRPAAARPRTAASRITTPGRDRMVCGAIVAPETKTTGPGAKEAVYTNLDSSTKTGRPRLVVLGSGWGAMSFIKGLPANISDMYELIVVSPRNYFLYTPLLPAVATGTMEERSIVEPVRNMLVGKGQFYEALCKDVDPVAKELVCCFPEDAGLDAACFKLSYDVLVMAVGSVNNTFGIKGVDQYCTYFKSIEDAGRLRARVSECFERAALPATPEEERKKLLTFVVVGGGPTGVEVAAELYDMINEDLVKLYPGIIKDVSIQIIELMDHVLSTYDRAISIYTAEQFKRAGIKLVLNSRVASVEDGCVKVANKANEITEIKFGACVWATGIAMNPLVRNLQERLPGQSHFRSVLTDECLRVKGSDGSIWALGDSATIDQPKARTAGRRGGPRAGGATGGGGHGGTGCVLEWGVCGALDYAEQLWEQADTNKDGKLSLEELRTLLNDASKEFNHLAEHARFLDSQTGVGRFGGLVANTLGASASSNQPLAPLLSTTEITRDQFHEVLGKIDKGLRALPATAQVANQQGKYLAKLFASNRITGNPEADKALEPAIKPFSYFHKGSAAYVGSDKAVFDLPRLGPLTGTGAGFVWKSYETMSQFSFRNQCLVAADWLRTKIFGRDISRV</sequence>
<name>A0A150GPS0_GONPE</name>
<evidence type="ECO:0000256" key="7">
    <source>
        <dbReference type="ARBA" id="ARBA00022837"/>
    </source>
</evidence>
<evidence type="ECO:0000256" key="8">
    <source>
        <dbReference type="ARBA" id="ARBA00022946"/>
    </source>
</evidence>
<feature type="compositionally biased region" description="Gly residues" evidence="13">
    <location>
        <begin position="416"/>
        <end position="426"/>
    </location>
</feature>
<accession>A0A150GPS0</accession>
<keyword evidence="5" id="KW-0999">Mitochondrion inner membrane</keyword>
<evidence type="ECO:0000256" key="12">
    <source>
        <dbReference type="ARBA" id="ARBA00049010"/>
    </source>
</evidence>
<keyword evidence="8" id="KW-0809">Transit peptide</keyword>
<gene>
    <name evidence="15" type="ORF">GPECTOR_11g294</name>
</gene>
<comment type="catalytic activity">
    <reaction evidence="12">
        <text>a ubiquinone + NADH + H(+) = a ubiquinol + NAD(+)</text>
        <dbReference type="Rhea" id="RHEA:23152"/>
        <dbReference type="Rhea" id="RHEA-COMP:9565"/>
        <dbReference type="Rhea" id="RHEA-COMP:9566"/>
        <dbReference type="ChEBI" id="CHEBI:15378"/>
        <dbReference type="ChEBI" id="CHEBI:16389"/>
        <dbReference type="ChEBI" id="CHEBI:17976"/>
        <dbReference type="ChEBI" id="CHEBI:57540"/>
        <dbReference type="ChEBI" id="CHEBI:57945"/>
    </reaction>
</comment>
<dbReference type="InterPro" id="IPR018247">
    <property type="entry name" value="EF_Hand_1_Ca_BS"/>
</dbReference>
<dbReference type="EMBL" id="LSYV01000012">
    <property type="protein sequence ID" value="KXZ51856.1"/>
    <property type="molecule type" value="Genomic_DNA"/>
</dbReference>